<dbReference type="AlphaFoldDB" id="A0A6G1SCU8"/>
<proteinExistence type="predicted"/>
<evidence type="ECO:0000259" key="3">
    <source>
        <dbReference type="PROSITE" id="PS50118"/>
    </source>
</evidence>
<dbReference type="InterPro" id="IPR036910">
    <property type="entry name" value="HMG_box_dom_sf"/>
</dbReference>
<dbReference type="GO" id="GO:0003677">
    <property type="term" value="F:DNA binding"/>
    <property type="evidence" value="ECO:0007669"/>
    <property type="project" value="UniProtKB-UniRule"/>
</dbReference>
<organism evidence="4">
    <name type="scientific">Aceria tosichella</name>
    <name type="common">wheat curl mite</name>
    <dbReference type="NCBI Taxonomy" id="561515"/>
    <lineage>
        <taxon>Eukaryota</taxon>
        <taxon>Metazoa</taxon>
        <taxon>Ecdysozoa</taxon>
        <taxon>Arthropoda</taxon>
        <taxon>Chelicerata</taxon>
        <taxon>Arachnida</taxon>
        <taxon>Acari</taxon>
        <taxon>Acariformes</taxon>
        <taxon>Trombidiformes</taxon>
        <taxon>Prostigmata</taxon>
        <taxon>Eupodina</taxon>
        <taxon>Eriophyoidea</taxon>
        <taxon>Eriophyidae</taxon>
        <taxon>Eriophyinae</taxon>
        <taxon>Aceriini</taxon>
        <taxon>Aceria</taxon>
    </lineage>
</organism>
<evidence type="ECO:0000313" key="4">
    <source>
        <dbReference type="EMBL" id="MDE48324.1"/>
    </source>
</evidence>
<feature type="domain" description="HMG box" evidence="3">
    <location>
        <begin position="34"/>
        <end position="87"/>
    </location>
</feature>
<name>A0A6G1SCU8_9ACAR</name>
<keyword evidence="1" id="KW-0238">DNA-binding</keyword>
<feature type="region of interest" description="Disordered" evidence="2">
    <location>
        <begin position="140"/>
        <end position="229"/>
    </location>
</feature>
<feature type="DNA-binding region" description="HMG box" evidence="1">
    <location>
        <begin position="34"/>
        <end position="87"/>
    </location>
</feature>
<feature type="compositionally biased region" description="Polar residues" evidence="2">
    <location>
        <begin position="140"/>
        <end position="186"/>
    </location>
</feature>
<accession>A0A6G1SCU8</accession>
<protein>
    <submittedName>
        <fullName evidence="4">Non-histone chromosomal protein 6</fullName>
    </submittedName>
</protein>
<dbReference type="Gene3D" id="1.10.30.10">
    <property type="entry name" value="High mobility group box domain"/>
    <property type="match status" value="1"/>
</dbReference>
<dbReference type="SUPFAM" id="SSF47095">
    <property type="entry name" value="HMG-box"/>
    <property type="match status" value="1"/>
</dbReference>
<dbReference type="SMART" id="SM00398">
    <property type="entry name" value="HMG"/>
    <property type="match status" value="1"/>
</dbReference>
<reference evidence="4" key="1">
    <citation type="submission" date="2018-10" db="EMBL/GenBank/DDBJ databases">
        <title>Transcriptome assembly of Aceria tosichella (Wheat curl mite) Type 2.</title>
        <authorList>
            <person name="Scully E.D."/>
            <person name="Geib S.M."/>
            <person name="Palmer N.A."/>
            <person name="Gupta A.K."/>
            <person name="Sarath G."/>
            <person name="Tatineni S."/>
        </authorList>
    </citation>
    <scope>NUCLEOTIDE SEQUENCE</scope>
    <source>
        <strain evidence="4">LincolnNE</strain>
    </source>
</reference>
<dbReference type="PROSITE" id="PS50118">
    <property type="entry name" value="HMG_BOX_2"/>
    <property type="match status" value="1"/>
</dbReference>
<dbReference type="Pfam" id="PF00505">
    <property type="entry name" value="HMG_box"/>
    <property type="match status" value="1"/>
</dbReference>
<dbReference type="EMBL" id="GGYP01003553">
    <property type="protein sequence ID" value="MDE48324.1"/>
    <property type="molecule type" value="Transcribed_RNA"/>
</dbReference>
<sequence>MESSFDTSFDITAEVIESTPIEKCSLNPRRGRNSRRLLTGFIIYASEVRKEVVDQYPDENFGFVSKLVGDKWRALSTDLRFKYHQRALIHNKRIKELAAREGVALGDVDLANGSVIRTPKTTKKKLAKLAKQEKRLNGSLSTSKLTITNGSSAISPDTPSNDLNLGESNDATATASQKPQKPQTPVVNHIKPLVHQESRKRTKTIDSSTQTIPIRFVEPPPKKPLAYSPAFLQHLQQYHHQQQQQQSIKTD</sequence>
<gene>
    <name evidence="4" type="primary">nhp6</name>
    <name evidence="4" type="ORF">g.8038</name>
</gene>
<keyword evidence="1" id="KW-0539">Nucleus</keyword>
<dbReference type="InterPro" id="IPR009071">
    <property type="entry name" value="HMG_box_dom"/>
</dbReference>
<evidence type="ECO:0000256" key="2">
    <source>
        <dbReference type="SAM" id="MobiDB-lite"/>
    </source>
</evidence>
<dbReference type="GO" id="GO:0005634">
    <property type="term" value="C:nucleus"/>
    <property type="evidence" value="ECO:0007669"/>
    <property type="project" value="UniProtKB-UniRule"/>
</dbReference>
<evidence type="ECO:0000256" key="1">
    <source>
        <dbReference type="PROSITE-ProRule" id="PRU00267"/>
    </source>
</evidence>